<dbReference type="PANTHER" id="PTHR47396:SF1">
    <property type="entry name" value="ATP-DEPENDENT HELICASE IRC3-RELATED"/>
    <property type="match status" value="1"/>
</dbReference>
<dbReference type="SMART" id="SM00487">
    <property type="entry name" value="DEXDc"/>
    <property type="match status" value="1"/>
</dbReference>
<dbReference type="CDD" id="cd18799">
    <property type="entry name" value="SF2_C_EcoAI-like"/>
    <property type="match status" value="1"/>
</dbReference>
<dbReference type="RefSeq" id="WP_166031409.1">
    <property type="nucleotide sequence ID" value="NZ_CP048877.1"/>
</dbReference>
<dbReference type="SUPFAM" id="SSF52540">
    <property type="entry name" value="P-loop containing nucleoside triphosphate hydrolases"/>
    <property type="match status" value="1"/>
</dbReference>
<dbReference type="GO" id="GO:0036121">
    <property type="term" value="F:double-stranded DNA helicase activity"/>
    <property type="evidence" value="ECO:0007669"/>
    <property type="project" value="TreeGrafter"/>
</dbReference>
<dbReference type="Pfam" id="PF04851">
    <property type="entry name" value="ResIII"/>
    <property type="match status" value="1"/>
</dbReference>
<dbReference type="PANTHER" id="PTHR47396">
    <property type="entry name" value="TYPE I RESTRICTION ENZYME ECOKI R PROTEIN"/>
    <property type="match status" value="1"/>
</dbReference>
<keyword evidence="1" id="KW-0547">Nucleotide-binding</keyword>
<protein>
    <submittedName>
        <fullName evidence="1">DEAD/DEAH box helicase</fullName>
    </submittedName>
</protein>
<dbReference type="InterPro" id="IPR050742">
    <property type="entry name" value="Helicase_Restrict-Modif_Enz"/>
</dbReference>
<dbReference type="EMBL" id="CP048877">
    <property type="protein sequence ID" value="QIJ71187.1"/>
    <property type="molecule type" value="Genomic_DNA"/>
</dbReference>
<dbReference type="GO" id="GO:0000403">
    <property type="term" value="F:Y-form DNA binding"/>
    <property type="evidence" value="ECO:0007669"/>
    <property type="project" value="TreeGrafter"/>
</dbReference>
<keyword evidence="1" id="KW-0067">ATP-binding</keyword>
<dbReference type="SMART" id="SM00490">
    <property type="entry name" value="HELICc"/>
    <property type="match status" value="1"/>
</dbReference>
<evidence type="ECO:0000313" key="1">
    <source>
        <dbReference type="EMBL" id="QIJ71187.1"/>
    </source>
</evidence>
<dbReference type="KEGG" id="tav:G4V39_02355"/>
<dbReference type="PROSITE" id="PS51194">
    <property type="entry name" value="HELICASE_CTER"/>
    <property type="match status" value="1"/>
</dbReference>
<proteinExistence type="predicted"/>
<dbReference type="InterPro" id="IPR006935">
    <property type="entry name" value="Helicase/UvrB_N"/>
</dbReference>
<dbReference type="AlphaFoldDB" id="A0A6G7PUC4"/>
<keyword evidence="2" id="KW-1185">Reference proteome</keyword>
<sequence length="565" mass="62897">MTGIETLSKVVQKAGTGQAFPWLLVEPKSDLPLRPYQTRALERILGAYIDGRQSVAISLPTGCGKTIVFLSLARGVVEAGGRVLIVAHRDELILQPIEKLSLVWPEVPEPVVIKAERFDPDRPIVLASIQTLWRRLDRLSQGFDLFVIDEAHHAAASTYRKALDRLFELNPTMKVLGVSATLYRKDGESLREVFEEVAFEYSVLEAIADGFLCGIDYRAVRTGCDLSEVWFDYRAGDFSVSQLAETVNTTERNRFAVETWLELARGRKAIAFCVDIKHACDLAETFRAYGVEAQTVTGETPLEERRAMLKAFARGEIPVITNCQVLTEGFDDPAVDCLLLARPTASKALYVQMVGRGLRLYPGKKDCLVIDLVDNSSRHSLVSIADLDPKFKRRVELEEAVGRGSRESVQLDLALASQILGVEERQIFDPSAFCWAKGEHGWAASLGDGRTLYIRQVNRTRRGELFVPYLIGRKGIRPLTSRPVDIELAFGVANGVLRDQGAAALYKPEASWRNYPPSERQVEFCERWGLPRPKTKGEASDLITLAIAEWAFKKGIRRGAHGPLA</sequence>
<dbReference type="Pfam" id="PF00271">
    <property type="entry name" value="Helicase_C"/>
    <property type="match status" value="1"/>
</dbReference>
<keyword evidence="1" id="KW-0378">Hydrolase</keyword>
<dbReference type="InterPro" id="IPR014001">
    <property type="entry name" value="Helicase_ATP-bd"/>
</dbReference>
<reference evidence="1 2" key="1">
    <citation type="submission" date="2020-02" db="EMBL/GenBank/DDBJ databases">
        <title>Genome analysis of Thermosulfuriphilus ammonigenes ST65T, an anaerobic thermophilic chemolithoautotrophic bacterium isolated from a deep-sea hydrothermal vent.</title>
        <authorList>
            <person name="Slobodkina G."/>
            <person name="Allioux M."/>
            <person name="Merkel A."/>
            <person name="Alain K."/>
            <person name="Jebbar M."/>
            <person name="Slobodkin A."/>
        </authorList>
    </citation>
    <scope>NUCLEOTIDE SEQUENCE [LARGE SCALE GENOMIC DNA]</scope>
    <source>
        <strain evidence="1 2">ST65</strain>
    </source>
</reference>
<dbReference type="GO" id="GO:0061749">
    <property type="term" value="F:forked DNA-dependent helicase activity"/>
    <property type="evidence" value="ECO:0007669"/>
    <property type="project" value="TreeGrafter"/>
</dbReference>
<dbReference type="InterPro" id="IPR001650">
    <property type="entry name" value="Helicase_C-like"/>
</dbReference>
<dbReference type="InterPro" id="IPR027417">
    <property type="entry name" value="P-loop_NTPase"/>
</dbReference>
<name>A0A6G7PUC4_9BACT</name>
<accession>A0A6G7PUC4</accession>
<gene>
    <name evidence="1" type="ORF">G4V39_02355</name>
</gene>
<dbReference type="Proteomes" id="UP000502179">
    <property type="component" value="Chromosome"/>
</dbReference>
<dbReference type="GO" id="GO:0005524">
    <property type="term" value="F:ATP binding"/>
    <property type="evidence" value="ECO:0007669"/>
    <property type="project" value="InterPro"/>
</dbReference>
<dbReference type="Gene3D" id="3.40.50.300">
    <property type="entry name" value="P-loop containing nucleotide triphosphate hydrolases"/>
    <property type="match status" value="2"/>
</dbReference>
<keyword evidence="1" id="KW-0347">Helicase</keyword>
<organism evidence="1 2">
    <name type="scientific">Thermosulfuriphilus ammonigenes</name>
    <dbReference type="NCBI Taxonomy" id="1936021"/>
    <lineage>
        <taxon>Bacteria</taxon>
        <taxon>Pseudomonadati</taxon>
        <taxon>Thermodesulfobacteriota</taxon>
        <taxon>Thermodesulfobacteria</taxon>
        <taxon>Thermodesulfobacteriales</taxon>
        <taxon>Thermodesulfobacteriaceae</taxon>
        <taxon>Thermosulfuriphilus</taxon>
    </lineage>
</organism>
<dbReference type="GO" id="GO:0016787">
    <property type="term" value="F:hydrolase activity"/>
    <property type="evidence" value="ECO:0007669"/>
    <property type="project" value="InterPro"/>
</dbReference>
<dbReference type="PROSITE" id="PS51192">
    <property type="entry name" value="HELICASE_ATP_BIND_1"/>
    <property type="match status" value="1"/>
</dbReference>
<evidence type="ECO:0000313" key="2">
    <source>
        <dbReference type="Proteomes" id="UP000502179"/>
    </source>
</evidence>